<reference evidence="4" key="1">
    <citation type="journal article" date="2020" name="PLoS Negl. Trop. Dis.">
        <title>High-quality nuclear genome for Sarcoptes scabiei-A critical resource for a neglected parasite.</title>
        <authorList>
            <person name="Korhonen P.K."/>
            <person name="Gasser R.B."/>
            <person name="Ma G."/>
            <person name="Wang T."/>
            <person name="Stroehlein A.J."/>
            <person name="Young N.D."/>
            <person name="Ang C.S."/>
            <person name="Fernando D.D."/>
            <person name="Lu H.C."/>
            <person name="Taylor S."/>
            <person name="Reynolds S.L."/>
            <person name="Mofiz E."/>
            <person name="Najaraj S.H."/>
            <person name="Gowda H."/>
            <person name="Madugundu A."/>
            <person name="Renuse S."/>
            <person name="Holt D."/>
            <person name="Pandey A."/>
            <person name="Papenfuss A.T."/>
            <person name="Fischer K."/>
        </authorList>
    </citation>
    <scope>NUCLEOTIDE SEQUENCE [LARGE SCALE GENOMIC DNA]</scope>
</reference>
<evidence type="ECO:0000313" key="2">
    <source>
        <dbReference type="EMBL" id="KAF7496385.1"/>
    </source>
</evidence>
<comment type="similarity">
    <text evidence="1">Belongs to the gonadal family.</text>
</comment>
<evidence type="ECO:0000313" key="4">
    <source>
        <dbReference type="Proteomes" id="UP000070412"/>
    </source>
</evidence>
<evidence type="ECO:0000313" key="3">
    <source>
        <dbReference type="EnsemblMetazoa" id="KAF7496385.1"/>
    </source>
</evidence>
<keyword evidence="4" id="KW-1185">Reference proteome</keyword>
<proteinExistence type="inferred from homology"/>
<protein>
    <submittedName>
        <fullName evidence="2">Gonadal protein gdl</fullName>
    </submittedName>
</protein>
<dbReference type="Pfam" id="PF07324">
    <property type="entry name" value="DGCR6"/>
    <property type="match status" value="1"/>
</dbReference>
<dbReference type="EnsemblMetazoa" id="SSS_5245s_mrna">
    <property type="protein sequence ID" value="KAF7496385.1"/>
    <property type="gene ID" value="SSS_5245"/>
</dbReference>
<dbReference type="Proteomes" id="UP000070412">
    <property type="component" value="Unassembled WGS sequence"/>
</dbReference>
<reference evidence="3" key="3">
    <citation type="submission" date="2022-06" db="UniProtKB">
        <authorList>
            <consortium name="EnsemblMetazoa"/>
        </authorList>
    </citation>
    <scope>IDENTIFICATION</scope>
</reference>
<dbReference type="InterPro" id="IPR010849">
    <property type="entry name" value="Gonadal"/>
</dbReference>
<gene>
    <name evidence="2" type="ORF">SSS_5245</name>
</gene>
<dbReference type="EMBL" id="WVUK01000010">
    <property type="protein sequence ID" value="KAF7496385.1"/>
    <property type="molecule type" value="Genomic_DNA"/>
</dbReference>
<evidence type="ECO:0000256" key="1">
    <source>
        <dbReference type="ARBA" id="ARBA00005939"/>
    </source>
</evidence>
<reference evidence="2" key="2">
    <citation type="submission" date="2020-01" db="EMBL/GenBank/DDBJ databases">
        <authorList>
            <person name="Korhonen P.K.K."/>
            <person name="Guangxu M.G."/>
            <person name="Wang T.W."/>
            <person name="Stroehlein A.J.S."/>
            <person name="Young N.D."/>
            <person name="Ang C.-S.A."/>
            <person name="Fernando D.W.F."/>
            <person name="Lu H.L."/>
            <person name="Taylor S.T."/>
            <person name="Ehtesham M.E.M."/>
            <person name="Najaraj S.H.N."/>
            <person name="Harsha G.H.G."/>
            <person name="Madugundu A.M."/>
            <person name="Renuse S.R."/>
            <person name="Holt D.H."/>
            <person name="Pandey A.P."/>
            <person name="Papenfuss A.P."/>
            <person name="Gasser R.B.G."/>
            <person name="Fischer K.F."/>
        </authorList>
    </citation>
    <scope>NUCLEOTIDE SEQUENCE</scope>
    <source>
        <strain evidence="2">SSS_KF_BRIS2020</strain>
    </source>
</reference>
<dbReference type="AlphaFoldDB" id="A0A834RHR3"/>
<dbReference type="PANTHER" id="PTHR13054:SF2">
    <property type="entry name" value="PROTEIN DGCR6"/>
    <property type="match status" value="1"/>
</dbReference>
<sequence>MNPDQIQSKAQFDEEKSSLIHDANDSGEQNRMISNQTDAITSNLVSTENVYDQERYLQIYGVFKSLNAKQPREIQARISDQLLQDLAYTLIDKTVMSILIMLRAQQQNEQNSLVEWRDGEMRKLQDQRQSIIDDIYRRFDAKEIDPIQRDHLLNEMERNHKLQIDSIDQKIINSLDSTVKEQQKILMDAMIPGFFVTEKYDEKEIQMKLLDFINQFQDLSDESYLQFN</sequence>
<organism evidence="2">
    <name type="scientific">Sarcoptes scabiei</name>
    <name type="common">Itch mite</name>
    <name type="synonym">Acarus scabiei</name>
    <dbReference type="NCBI Taxonomy" id="52283"/>
    <lineage>
        <taxon>Eukaryota</taxon>
        <taxon>Metazoa</taxon>
        <taxon>Ecdysozoa</taxon>
        <taxon>Arthropoda</taxon>
        <taxon>Chelicerata</taxon>
        <taxon>Arachnida</taxon>
        <taxon>Acari</taxon>
        <taxon>Acariformes</taxon>
        <taxon>Sarcoptiformes</taxon>
        <taxon>Astigmata</taxon>
        <taxon>Psoroptidia</taxon>
        <taxon>Sarcoptoidea</taxon>
        <taxon>Sarcoptidae</taxon>
        <taxon>Sarcoptinae</taxon>
        <taxon>Sarcoptes</taxon>
    </lineage>
</organism>
<dbReference type="OrthoDB" id="21617at2759"/>
<dbReference type="PANTHER" id="PTHR13054">
    <property type="entry name" value="DIGEORGE SYNDROME CRITICAL REGION 6 DGCR6 FAMILY MEMBER"/>
    <property type="match status" value="1"/>
</dbReference>
<name>A0A834RHR3_SARSC</name>
<accession>A0A834RHR3</accession>